<feature type="signal peptide" evidence="1">
    <location>
        <begin position="1"/>
        <end position="21"/>
    </location>
</feature>
<dbReference type="InterPro" id="IPR004509">
    <property type="entry name" value="Competence_ComEA_HhH"/>
</dbReference>
<name>A0ABW8NDV2_9GAMM</name>
<reference evidence="3 4" key="1">
    <citation type="submission" date="2024-03" db="EMBL/GenBank/DDBJ databases">
        <title>High-quality draft genome sequence of Oceanobacter sp. wDCs-4.</title>
        <authorList>
            <person name="Dong C."/>
        </authorList>
    </citation>
    <scope>NUCLEOTIDE SEQUENCE [LARGE SCALE GENOMIC DNA]</scope>
    <source>
        <strain evidence="4">wDCs-4</strain>
    </source>
</reference>
<proteinExistence type="predicted"/>
<evidence type="ECO:0000256" key="1">
    <source>
        <dbReference type="SAM" id="SignalP"/>
    </source>
</evidence>
<feature type="chain" id="PRO_5047267778" evidence="1">
    <location>
        <begin position="22"/>
        <end position="143"/>
    </location>
</feature>
<dbReference type="RefSeq" id="WP_416204639.1">
    <property type="nucleotide sequence ID" value="NZ_JBBKTX010000002.1"/>
</dbReference>
<dbReference type="Proteomes" id="UP001620597">
    <property type="component" value="Unassembled WGS sequence"/>
</dbReference>
<dbReference type="Pfam" id="PF12836">
    <property type="entry name" value="HHH_3"/>
    <property type="match status" value="1"/>
</dbReference>
<keyword evidence="1" id="KW-0732">Signal</keyword>
<dbReference type="NCBIfam" id="TIGR00426">
    <property type="entry name" value="competence protein ComEA helix-hairpin-helix repeat region"/>
    <property type="match status" value="1"/>
</dbReference>
<sequence>MQSFKPAMITLLMALSSVACSEPANSQSSSTAVTPNADLSVTLQPPQQPLQTSIVLAANDSPAKTTNAIETTTEKAATISKININTANVAELTRMTGIGAAKAEAIVRYRQENGPFATVEDLAQVRGIGSATIEKNRWLVTTK</sequence>
<evidence type="ECO:0000313" key="4">
    <source>
        <dbReference type="Proteomes" id="UP001620597"/>
    </source>
</evidence>
<gene>
    <name evidence="3" type="ORF">WG929_01750</name>
</gene>
<dbReference type="SMART" id="SM00278">
    <property type="entry name" value="HhH1"/>
    <property type="match status" value="2"/>
</dbReference>
<feature type="domain" description="Helix-hairpin-helix DNA-binding motif class 1" evidence="2">
    <location>
        <begin position="120"/>
        <end position="139"/>
    </location>
</feature>
<dbReference type="InterPro" id="IPR051675">
    <property type="entry name" value="Endo/Exo/Phosphatase_dom_1"/>
</dbReference>
<protein>
    <submittedName>
        <fullName evidence="3">Helix-hairpin-helix domain-containing protein</fullName>
    </submittedName>
</protein>
<feature type="domain" description="Helix-hairpin-helix DNA-binding motif class 1" evidence="2">
    <location>
        <begin position="90"/>
        <end position="109"/>
    </location>
</feature>
<dbReference type="PANTHER" id="PTHR21180:SF32">
    <property type="entry name" value="ENDONUCLEASE_EXONUCLEASE_PHOSPHATASE FAMILY DOMAIN-CONTAINING PROTEIN 1"/>
    <property type="match status" value="1"/>
</dbReference>
<dbReference type="PANTHER" id="PTHR21180">
    <property type="entry name" value="ENDONUCLEASE/EXONUCLEASE/PHOSPHATASE FAMILY DOMAIN-CONTAINING PROTEIN 1"/>
    <property type="match status" value="1"/>
</dbReference>
<dbReference type="InterPro" id="IPR010994">
    <property type="entry name" value="RuvA_2-like"/>
</dbReference>
<evidence type="ECO:0000313" key="3">
    <source>
        <dbReference type="EMBL" id="MFK4751122.1"/>
    </source>
</evidence>
<dbReference type="EMBL" id="JBBKTX010000002">
    <property type="protein sequence ID" value="MFK4751122.1"/>
    <property type="molecule type" value="Genomic_DNA"/>
</dbReference>
<dbReference type="InterPro" id="IPR003583">
    <property type="entry name" value="Hlx-hairpin-Hlx_DNA-bd_motif"/>
</dbReference>
<organism evidence="3 4">
    <name type="scientific">Oceanobacter antarcticus</name>
    <dbReference type="NCBI Taxonomy" id="3133425"/>
    <lineage>
        <taxon>Bacteria</taxon>
        <taxon>Pseudomonadati</taxon>
        <taxon>Pseudomonadota</taxon>
        <taxon>Gammaproteobacteria</taxon>
        <taxon>Oceanospirillales</taxon>
        <taxon>Oceanospirillaceae</taxon>
        <taxon>Oceanobacter</taxon>
    </lineage>
</organism>
<dbReference type="PROSITE" id="PS51257">
    <property type="entry name" value="PROKAR_LIPOPROTEIN"/>
    <property type="match status" value="1"/>
</dbReference>
<comment type="caution">
    <text evidence="3">The sequence shown here is derived from an EMBL/GenBank/DDBJ whole genome shotgun (WGS) entry which is preliminary data.</text>
</comment>
<evidence type="ECO:0000259" key="2">
    <source>
        <dbReference type="SMART" id="SM00278"/>
    </source>
</evidence>
<dbReference type="SUPFAM" id="SSF47781">
    <property type="entry name" value="RuvA domain 2-like"/>
    <property type="match status" value="1"/>
</dbReference>
<dbReference type="Gene3D" id="1.10.150.280">
    <property type="entry name" value="AF1531-like domain"/>
    <property type="match status" value="1"/>
</dbReference>
<accession>A0ABW8NDV2</accession>
<keyword evidence="4" id="KW-1185">Reference proteome</keyword>